<keyword evidence="1" id="KW-0812">Transmembrane</keyword>
<accession>A0AAF0ZNJ7</accession>
<keyword evidence="1" id="KW-1133">Transmembrane helix</keyword>
<proteinExistence type="predicted"/>
<dbReference type="Proteomes" id="UP001234989">
    <property type="component" value="Chromosome 9"/>
</dbReference>
<keyword evidence="3" id="KW-1185">Reference proteome</keyword>
<evidence type="ECO:0000256" key="1">
    <source>
        <dbReference type="SAM" id="Phobius"/>
    </source>
</evidence>
<keyword evidence="1" id="KW-0472">Membrane</keyword>
<name>A0AAF0ZNJ7_SOLVR</name>
<gene>
    <name evidence="2" type="ORF">MTR67_039151</name>
</gene>
<feature type="transmembrane region" description="Helical" evidence="1">
    <location>
        <begin position="25"/>
        <end position="42"/>
    </location>
</feature>
<sequence length="91" mass="10303">ICAAVDHSTQLVGIAGQLDDSPFGIVHHHVALTLNIVVFWIVRRHGTALRSCLVTRRLLLFTVDLILSFRAQHTGTKGEDKTFWRLTKWVQ</sequence>
<evidence type="ECO:0000313" key="3">
    <source>
        <dbReference type="Proteomes" id="UP001234989"/>
    </source>
</evidence>
<protein>
    <submittedName>
        <fullName evidence="2">Uncharacterized protein</fullName>
    </submittedName>
</protein>
<feature type="non-terminal residue" evidence="2">
    <location>
        <position position="1"/>
    </location>
</feature>
<dbReference type="EMBL" id="CP133620">
    <property type="protein sequence ID" value="WMV45766.1"/>
    <property type="molecule type" value="Genomic_DNA"/>
</dbReference>
<evidence type="ECO:0000313" key="2">
    <source>
        <dbReference type="EMBL" id="WMV45766.1"/>
    </source>
</evidence>
<dbReference type="AlphaFoldDB" id="A0AAF0ZNJ7"/>
<reference evidence="2" key="1">
    <citation type="submission" date="2023-08" db="EMBL/GenBank/DDBJ databases">
        <title>A de novo genome assembly of Solanum verrucosum Schlechtendal, a Mexican diploid species geographically isolated from the other diploid A-genome species in potato relatives.</title>
        <authorList>
            <person name="Hosaka K."/>
        </authorList>
    </citation>
    <scope>NUCLEOTIDE SEQUENCE</scope>
    <source>
        <tissue evidence="2">Young leaves</tissue>
    </source>
</reference>
<organism evidence="2 3">
    <name type="scientific">Solanum verrucosum</name>
    <dbReference type="NCBI Taxonomy" id="315347"/>
    <lineage>
        <taxon>Eukaryota</taxon>
        <taxon>Viridiplantae</taxon>
        <taxon>Streptophyta</taxon>
        <taxon>Embryophyta</taxon>
        <taxon>Tracheophyta</taxon>
        <taxon>Spermatophyta</taxon>
        <taxon>Magnoliopsida</taxon>
        <taxon>eudicotyledons</taxon>
        <taxon>Gunneridae</taxon>
        <taxon>Pentapetalae</taxon>
        <taxon>asterids</taxon>
        <taxon>lamiids</taxon>
        <taxon>Solanales</taxon>
        <taxon>Solanaceae</taxon>
        <taxon>Solanoideae</taxon>
        <taxon>Solaneae</taxon>
        <taxon>Solanum</taxon>
    </lineage>
</organism>